<dbReference type="Gene3D" id="3.40.50.1110">
    <property type="entry name" value="SGNH hydrolase"/>
    <property type="match status" value="1"/>
</dbReference>
<feature type="coiled-coil region" evidence="2">
    <location>
        <begin position="351"/>
        <end position="378"/>
    </location>
</feature>
<dbReference type="GO" id="GO:0031176">
    <property type="term" value="F:endo-1,4-beta-xylanase activity"/>
    <property type="evidence" value="ECO:0007669"/>
    <property type="project" value="UniProtKB-EC"/>
</dbReference>
<keyword evidence="2" id="KW-0175">Coiled coil</keyword>
<dbReference type="GO" id="GO:0045493">
    <property type="term" value="P:xylan catabolic process"/>
    <property type="evidence" value="ECO:0007669"/>
    <property type="project" value="UniProtKB-KW"/>
</dbReference>
<evidence type="ECO:0000256" key="1">
    <source>
        <dbReference type="ARBA" id="ARBA00022801"/>
    </source>
</evidence>
<dbReference type="STRING" id="194963.SAMCFNEI73_Ch1874"/>
<evidence type="ECO:0000259" key="3">
    <source>
        <dbReference type="Pfam" id="PF03629"/>
    </source>
</evidence>
<proteinExistence type="predicted"/>
<keyword evidence="4" id="KW-0326">Glycosidase</keyword>
<sequence length="590" mass="61657">MQASGAAVRSADANDGTEILGAAVFIRNGTANGGKQYVCAAEAPITIGSTALPFREISDQSALNASIAEKADQTEVDEINKKPLPSAIFSEQYAAILATDDNDQVHVAIRQDGSIHPLEAPGYKRFITYVTGTSPNRKVMVERDDGLVFEVAGGFEGDAYNPAMAGSKCRYYVNRGGRVYLEYQEMEPTAGLDPDVTTIAHIVTYGQSLAVGAYSGALLNPTPTFAARSLMFKSGIRTLDLDHSPVYRDRRQDVALLDHLTDAFEKTAGNYGETGWARLAAAVLAGTNALSAAHAALVTAHGIGASSYASLKKGTVPYTNLLVGVRRAYNAARLLGMAYRLPAVIFVQGEGNAAATTAAEYQDNLEELQADLDADIKAITGQTEDVKLIIDQLSSWTRSGVATSGVPIGQLEAAKANPTKIFLVGPKYALAYASDGMHMVANGYARHAEEVARAWRAIQAAAGYSPLRVSSAVRAGATITVATTGGTGNLVIDTTQVPAKANSGLELFQTGGTPVTISTVAVSGTNIIVTLSGDPGAATLQLGFGYTGTINANAGTANAPLTNIRDSSADASLYGGALQKWLCHDLVNVA</sequence>
<dbReference type="EC" id="3.2.1.8" evidence="4"/>
<organism evidence="4 5">
    <name type="scientific">Sinorhizobium americanum</name>
    <dbReference type="NCBI Taxonomy" id="194963"/>
    <lineage>
        <taxon>Bacteria</taxon>
        <taxon>Pseudomonadati</taxon>
        <taxon>Pseudomonadota</taxon>
        <taxon>Alphaproteobacteria</taxon>
        <taxon>Hyphomicrobiales</taxon>
        <taxon>Rhizobiaceae</taxon>
        <taxon>Sinorhizobium/Ensifer group</taxon>
        <taxon>Sinorhizobium</taxon>
    </lineage>
</organism>
<keyword evidence="4" id="KW-0624">Polysaccharide degradation</keyword>
<name>A0A1L3LMA0_9HYPH</name>
<dbReference type="EMBL" id="CP013107">
    <property type="protein sequence ID" value="APG91163.1"/>
    <property type="molecule type" value="Genomic_DNA"/>
</dbReference>
<dbReference type="Pfam" id="PF03629">
    <property type="entry name" value="SASA"/>
    <property type="match status" value="1"/>
</dbReference>
<keyword evidence="1 4" id="KW-0378">Hydrolase</keyword>
<gene>
    <name evidence="4" type="ORF">SAMCFNEI73_Ch1874</name>
</gene>
<feature type="domain" description="Sialate O-acetylesterase" evidence="3">
    <location>
        <begin position="301"/>
        <end position="454"/>
    </location>
</feature>
<evidence type="ECO:0000313" key="5">
    <source>
        <dbReference type="Proteomes" id="UP000182306"/>
    </source>
</evidence>
<protein>
    <submittedName>
        <fullName evidence="4">Endo-1,4-beta-xylanase Z</fullName>
        <ecNumber evidence="4">3.2.1.8</ecNumber>
    </submittedName>
</protein>
<dbReference type="SUPFAM" id="SSF52266">
    <property type="entry name" value="SGNH hydrolase"/>
    <property type="match status" value="1"/>
</dbReference>
<dbReference type="AlphaFoldDB" id="A0A1L3LMA0"/>
<dbReference type="KEGG" id="same:SAMCFNEI73_Ch1874"/>
<dbReference type="InterPro" id="IPR036514">
    <property type="entry name" value="SGNH_hydro_sf"/>
</dbReference>
<dbReference type="InterPro" id="IPR005181">
    <property type="entry name" value="SASA"/>
</dbReference>
<keyword evidence="4" id="KW-0858">Xylan degradation</keyword>
<accession>A0A1L3LMA0</accession>
<dbReference type="Proteomes" id="UP000182306">
    <property type="component" value="Chromosome"/>
</dbReference>
<keyword evidence="5" id="KW-1185">Reference proteome</keyword>
<evidence type="ECO:0000313" key="4">
    <source>
        <dbReference type="EMBL" id="APG91163.1"/>
    </source>
</evidence>
<keyword evidence="4" id="KW-0119">Carbohydrate metabolism</keyword>
<reference evidence="4 5" key="1">
    <citation type="submission" date="2015-10" db="EMBL/GenBank/DDBJ databases">
        <title>Genomic differences between typical nodule nitrogen-fixing rhizobial strains and those coming from bean seeds.</title>
        <authorList>
            <person name="Peralta H."/>
            <person name="Aguilar-Vera A."/>
            <person name="Diaz R."/>
            <person name="Mora Y."/>
            <person name="Martinez-Batallar G."/>
            <person name="Salazar E."/>
            <person name="Vargas-Lagunas C."/>
            <person name="Encarnacion S."/>
            <person name="Girard L."/>
            <person name="Mora J."/>
        </authorList>
    </citation>
    <scope>NUCLEOTIDE SEQUENCE [LARGE SCALE GENOMIC DNA]</scope>
    <source>
        <strain evidence="4 5">CFNEI 73</strain>
    </source>
</reference>
<dbReference type="GO" id="GO:0016788">
    <property type="term" value="F:hydrolase activity, acting on ester bonds"/>
    <property type="evidence" value="ECO:0007669"/>
    <property type="project" value="UniProtKB-ARBA"/>
</dbReference>
<evidence type="ECO:0000256" key="2">
    <source>
        <dbReference type="SAM" id="Coils"/>
    </source>
</evidence>